<keyword evidence="1 6" id="KW-0732">Signal</keyword>
<dbReference type="InterPro" id="IPR051287">
    <property type="entry name" value="TCR_variable_region"/>
</dbReference>
<evidence type="ECO:0000256" key="4">
    <source>
        <dbReference type="ARBA" id="ARBA00023319"/>
    </source>
</evidence>
<evidence type="ECO:0000256" key="2">
    <source>
        <dbReference type="ARBA" id="ARBA00023130"/>
    </source>
</evidence>
<evidence type="ECO:0000256" key="3">
    <source>
        <dbReference type="ARBA" id="ARBA00023170"/>
    </source>
</evidence>
<dbReference type="Gene3D" id="2.60.40.10">
    <property type="entry name" value="Immunoglobulins"/>
    <property type="match status" value="1"/>
</dbReference>
<dbReference type="PANTHER" id="PTHR19367:SF18">
    <property type="entry name" value="T CELL RECEPTOR ALPHA VARIABLE 16"/>
    <property type="match status" value="1"/>
</dbReference>
<protein>
    <recommendedName>
        <fullName evidence="7">Ig-like domain-containing protein</fullName>
    </recommendedName>
</protein>
<dbReference type="GO" id="GO:0042101">
    <property type="term" value="C:T cell receptor complex"/>
    <property type="evidence" value="ECO:0007669"/>
    <property type="project" value="UniProtKB-KW"/>
</dbReference>
<evidence type="ECO:0000313" key="9">
    <source>
        <dbReference type="Proteomes" id="UP000314982"/>
    </source>
</evidence>
<dbReference type="STRING" id="62062.ENSHHUP00000010714"/>
<dbReference type="AlphaFoldDB" id="A0A4W5KFC2"/>
<name>A0A4W5KFC2_9TELE</name>
<sequence>MFSLMLVFFSFPGDTLEDDITLNSPEVYYLEGSRVKISCDYTVIADSLLWYRQYSGSGLQFLYHVTIINNPYEDRFNAHLDADSKSVPLTIQRLQLSDSAVYYCPLLNAS</sequence>
<dbReference type="PANTHER" id="PTHR19367">
    <property type="entry name" value="T-CELL RECEPTOR ALPHA CHAIN V REGION"/>
    <property type="match status" value="1"/>
</dbReference>
<feature type="signal peptide" evidence="6">
    <location>
        <begin position="1"/>
        <end position="17"/>
    </location>
</feature>
<keyword evidence="3" id="KW-0675">Receptor</keyword>
<evidence type="ECO:0000256" key="6">
    <source>
        <dbReference type="SAM" id="SignalP"/>
    </source>
</evidence>
<dbReference type="GeneTree" id="ENSGT00990000204614"/>
<evidence type="ECO:0000313" key="8">
    <source>
        <dbReference type="Ensembl" id="ENSHHUP00000010714.1"/>
    </source>
</evidence>
<organism evidence="8 9">
    <name type="scientific">Hucho hucho</name>
    <name type="common">huchen</name>
    <dbReference type="NCBI Taxonomy" id="62062"/>
    <lineage>
        <taxon>Eukaryota</taxon>
        <taxon>Metazoa</taxon>
        <taxon>Chordata</taxon>
        <taxon>Craniata</taxon>
        <taxon>Vertebrata</taxon>
        <taxon>Euteleostomi</taxon>
        <taxon>Actinopterygii</taxon>
        <taxon>Neopterygii</taxon>
        <taxon>Teleostei</taxon>
        <taxon>Protacanthopterygii</taxon>
        <taxon>Salmoniformes</taxon>
        <taxon>Salmonidae</taxon>
        <taxon>Salmoninae</taxon>
        <taxon>Hucho</taxon>
    </lineage>
</organism>
<dbReference type="InterPro" id="IPR013106">
    <property type="entry name" value="Ig_V-set"/>
</dbReference>
<dbReference type="SUPFAM" id="SSF48726">
    <property type="entry name" value="Immunoglobulin"/>
    <property type="match status" value="1"/>
</dbReference>
<keyword evidence="4" id="KW-0393">Immunoglobulin domain</keyword>
<reference evidence="9" key="1">
    <citation type="submission" date="2018-06" db="EMBL/GenBank/DDBJ databases">
        <title>Genome assembly of Danube salmon.</title>
        <authorList>
            <person name="Macqueen D.J."/>
            <person name="Gundappa M.K."/>
        </authorList>
    </citation>
    <scope>NUCLEOTIDE SEQUENCE [LARGE SCALE GENOMIC DNA]</scope>
</reference>
<dbReference type="InterPro" id="IPR036179">
    <property type="entry name" value="Ig-like_dom_sf"/>
</dbReference>
<keyword evidence="5" id="KW-1279">T cell receptor</keyword>
<feature type="domain" description="Ig-like" evidence="7">
    <location>
        <begin position="12"/>
        <end position="110"/>
    </location>
</feature>
<evidence type="ECO:0000256" key="1">
    <source>
        <dbReference type="ARBA" id="ARBA00022729"/>
    </source>
</evidence>
<dbReference type="PROSITE" id="PS50835">
    <property type="entry name" value="IG_LIKE"/>
    <property type="match status" value="1"/>
</dbReference>
<feature type="chain" id="PRO_5021336306" description="Ig-like domain-containing protein" evidence="6">
    <location>
        <begin position="18"/>
        <end position="110"/>
    </location>
</feature>
<evidence type="ECO:0000256" key="5">
    <source>
        <dbReference type="ARBA" id="ARBA00043266"/>
    </source>
</evidence>
<proteinExistence type="predicted"/>
<keyword evidence="5" id="KW-0391">Immunity</keyword>
<dbReference type="Pfam" id="PF07686">
    <property type="entry name" value="V-set"/>
    <property type="match status" value="1"/>
</dbReference>
<accession>A0A4W5KFC2</accession>
<reference evidence="8" key="3">
    <citation type="submission" date="2025-09" db="UniProtKB">
        <authorList>
            <consortium name="Ensembl"/>
        </authorList>
    </citation>
    <scope>IDENTIFICATION</scope>
</reference>
<dbReference type="InterPro" id="IPR007110">
    <property type="entry name" value="Ig-like_dom"/>
</dbReference>
<dbReference type="InterPro" id="IPR013783">
    <property type="entry name" value="Ig-like_fold"/>
</dbReference>
<dbReference type="GO" id="GO:0002250">
    <property type="term" value="P:adaptive immune response"/>
    <property type="evidence" value="ECO:0007669"/>
    <property type="project" value="UniProtKB-KW"/>
</dbReference>
<dbReference type="Ensembl" id="ENSHHUT00000011053.1">
    <property type="protein sequence ID" value="ENSHHUP00000010714.1"/>
    <property type="gene ID" value="ENSHHUG00000006544.1"/>
</dbReference>
<keyword evidence="2" id="KW-1064">Adaptive immunity</keyword>
<keyword evidence="9" id="KW-1185">Reference proteome</keyword>
<evidence type="ECO:0000259" key="7">
    <source>
        <dbReference type="PROSITE" id="PS50835"/>
    </source>
</evidence>
<dbReference type="Proteomes" id="UP000314982">
    <property type="component" value="Unassembled WGS sequence"/>
</dbReference>
<reference evidence="8" key="2">
    <citation type="submission" date="2025-08" db="UniProtKB">
        <authorList>
            <consortium name="Ensembl"/>
        </authorList>
    </citation>
    <scope>IDENTIFICATION</scope>
</reference>
<dbReference type="SMART" id="SM00406">
    <property type="entry name" value="IGv"/>
    <property type="match status" value="1"/>
</dbReference>